<feature type="transmembrane region" description="Helical" evidence="1">
    <location>
        <begin position="215"/>
        <end position="236"/>
    </location>
</feature>
<keyword evidence="1" id="KW-0812">Transmembrane</keyword>
<name>A0A2V5JXE7_9BACL</name>
<dbReference type="AlphaFoldDB" id="A0A2V5JXE7"/>
<dbReference type="Pfam" id="PF19124">
    <property type="entry name" value="DUF5808"/>
    <property type="match status" value="1"/>
</dbReference>
<dbReference type="Proteomes" id="UP000247476">
    <property type="component" value="Unassembled WGS sequence"/>
</dbReference>
<accession>A0A2V5JXE7</accession>
<protein>
    <recommendedName>
        <fullName evidence="2">DUF5808 domain-containing protein</fullName>
    </recommendedName>
</protein>
<evidence type="ECO:0000256" key="1">
    <source>
        <dbReference type="SAM" id="Phobius"/>
    </source>
</evidence>
<feature type="transmembrane region" description="Helical" evidence="1">
    <location>
        <begin position="79"/>
        <end position="97"/>
    </location>
</feature>
<reference evidence="3 4" key="1">
    <citation type="submission" date="2018-05" db="EMBL/GenBank/DDBJ databases">
        <title>Paenibacillus flagellatus sp. nov., isolated from selenium mineral soil.</title>
        <authorList>
            <person name="Dai X."/>
        </authorList>
    </citation>
    <scope>NUCLEOTIDE SEQUENCE [LARGE SCALE GENOMIC DNA]</scope>
    <source>
        <strain evidence="3 4">DXL2</strain>
    </source>
</reference>
<comment type="caution">
    <text evidence="3">The sequence shown here is derived from an EMBL/GenBank/DDBJ whole genome shotgun (WGS) entry which is preliminary data.</text>
</comment>
<feature type="transmembrane region" description="Helical" evidence="1">
    <location>
        <begin position="140"/>
        <end position="160"/>
    </location>
</feature>
<keyword evidence="1" id="KW-0472">Membrane</keyword>
<feature type="transmembrane region" description="Helical" evidence="1">
    <location>
        <begin position="326"/>
        <end position="347"/>
    </location>
</feature>
<proteinExistence type="predicted"/>
<feature type="domain" description="DUF5808" evidence="2">
    <location>
        <begin position="302"/>
        <end position="325"/>
    </location>
</feature>
<organism evidence="3 4">
    <name type="scientific">Paenibacillus flagellatus</name>
    <dbReference type="NCBI Taxonomy" id="2211139"/>
    <lineage>
        <taxon>Bacteria</taxon>
        <taxon>Bacillati</taxon>
        <taxon>Bacillota</taxon>
        <taxon>Bacilli</taxon>
        <taxon>Bacillales</taxon>
        <taxon>Paenibacillaceae</taxon>
        <taxon>Paenibacillus</taxon>
    </lineage>
</organism>
<evidence type="ECO:0000259" key="2">
    <source>
        <dbReference type="Pfam" id="PF19124"/>
    </source>
</evidence>
<evidence type="ECO:0000313" key="4">
    <source>
        <dbReference type="Proteomes" id="UP000247476"/>
    </source>
</evidence>
<evidence type="ECO:0000313" key="3">
    <source>
        <dbReference type="EMBL" id="PYI51341.1"/>
    </source>
</evidence>
<feature type="transmembrane region" description="Helical" evidence="1">
    <location>
        <begin position="166"/>
        <end position="185"/>
    </location>
</feature>
<keyword evidence="1" id="KW-1133">Transmembrane helix</keyword>
<dbReference type="EMBL" id="QJVJ01000013">
    <property type="protein sequence ID" value="PYI51341.1"/>
    <property type="molecule type" value="Genomic_DNA"/>
</dbReference>
<keyword evidence="4" id="KW-1185">Reference proteome</keyword>
<feature type="transmembrane region" description="Helical" evidence="1">
    <location>
        <begin position="242"/>
        <end position="265"/>
    </location>
</feature>
<dbReference type="RefSeq" id="WP_110842853.1">
    <property type="nucleotide sequence ID" value="NZ_QJVJ01000013.1"/>
</dbReference>
<dbReference type="InterPro" id="IPR043831">
    <property type="entry name" value="DUF5808"/>
</dbReference>
<gene>
    <name evidence="3" type="ORF">DLM86_25280</name>
</gene>
<sequence length="459" mass="51783">MLTIILSVAAAVHFVVLAATYRSQARYKNGMLFAVTLPDSAPDDGRIRSIQSTFKKRHTQACVGMAVFLVPFLLLYNSAAYQVIYFFAWFSVSFVVMPAPFRRAFRETLAVKREKEWFVGAKRVIQSDLRAAYLKNRRSAPVWLFAIPLAMALGLLLWGAGESSPFLTVASGSLVVTIVLLLVSLQARKAKAKVYSLNSDVNVSLNQAKRSRLSYMWLGLAVLENVHCALIGLLLSNENERMFGVWLTITLLFSAIPLAIVWYVYRGIARLERETLALDGQVVYTDDDEYWINGFTYHNPYDRSVFVPKRIGMGETVNTATLAGKLLVWIPIGIAVVVVIGVSFLLVRSEIVEPVLTVTPEHTIEIDYPMYSYEFNVTDIEELALVESLPSGRKTNGEGTNQVARGHFKLNELGQSRLYVFKAPPYIRIKLPDGYVFYNERDPQQTERLFEQLRKRVAE</sequence>
<dbReference type="OrthoDB" id="157646at2"/>